<protein>
    <submittedName>
        <fullName evidence="1">Uncharacterized protein</fullName>
    </submittedName>
</protein>
<dbReference type="Proteomes" id="UP000012179">
    <property type="component" value="Chromosome"/>
</dbReference>
<keyword evidence="2" id="KW-1185">Reference proteome</keyword>
<accession>A0A1W6SLR1</accession>
<evidence type="ECO:0000313" key="1">
    <source>
        <dbReference type="EMBL" id="ARO86727.1"/>
    </source>
</evidence>
<dbReference type="EMBL" id="CP021106">
    <property type="protein sequence ID" value="ARO86727.1"/>
    <property type="molecule type" value="Genomic_DNA"/>
</dbReference>
<name>A0A1W6SLR1_9PROT</name>
<evidence type="ECO:0000313" key="2">
    <source>
        <dbReference type="Proteomes" id="UP000012179"/>
    </source>
</evidence>
<organism evidence="1 2">
    <name type="scientific">Nitrosospira lacus</name>
    <dbReference type="NCBI Taxonomy" id="1288494"/>
    <lineage>
        <taxon>Bacteria</taxon>
        <taxon>Pseudomonadati</taxon>
        <taxon>Pseudomonadota</taxon>
        <taxon>Betaproteobacteria</taxon>
        <taxon>Nitrosomonadales</taxon>
        <taxon>Nitrosomonadaceae</taxon>
        <taxon>Nitrosospira</taxon>
    </lineage>
</organism>
<dbReference type="AlphaFoldDB" id="A0A1W6SLR1"/>
<sequence>MVPRFSVNNPAFYTFYCARLRLLVHISPANALRCLFNLNPVVDRSSPSLSLQVPAAERWSMIEGG</sequence>
<gene>
    <name evidence="1" type="ORF">EBAPG3_002475</name>
</gene>
<proteinExistence type="predicted"/>
<dbReference type="KEGG" id="nlc:EBAPG3_002475"/>
<reference evidence="1 2" key="1">
    <citation type="journal article" date="2015" name="Int. J. Syst. Evol. Microbiol.">
        <title>Nitrosospira lacus sp. nov., a psychrotolerant, ammonia-oxidizing bacterium from sandy lake sediment.</title>
        <authorList>
            <person name="Urakawa H."/>
            <person name="Garcia J.C."/>
            <person name="Nielsen J.L."/>
            <person name="Le V.Q."/>
            <person name="Kozlowski J.A."/>
            <person name="Stein L.Y."/>
            <person name="Lim C.K."/>
            <person name="Pommerening-Roser A."/>
            <person name="Martens-Habbena W."/>
            <person name="Stahl D.A."/>
            <person name="Klotz M.G."/>
        </authorList>
    </citation>
    <scope>NUCLEOTIDE SEQUENCE [LARGE SCALE GENOMIC DNA]</scope>
    <source>
        <strain evidence="1 2">APG3</strain>
    </source>
</reference>